<keyword evidence="5" id="KW-0862">Zinc</keyword>
<feature type="domain" description="Nuclear receptor" evidence="12">
    <location>
        <begin position="453"/>
        <end position="531"/>
    </location>
</feature>
<comment type="subcellular location">
    <subcellularLocation>
        <location evidence="1">Nucleus</location>
    </subcellularLocation>
</comment>
<dbReference type="PRINTS" id="PR00047">
    <property type="entry name" value="STROIDFINGER"/>
</dbReference>
<comment type="similarity">
    <text evidence="2">Belongs to the nuclear hormone receptor family.</text>
</comment>
<dbReference type="SUPFAM" id="SSF48508">
    <property type="entry name" value="Nuclear receptor ligand-binding domain"/>
    <property type="match status" value="1"/>
</dbReference>
<evidence type="ECO:0000259" key="12">
    <source>
        <dbReference type="PROSITE" id="PS51030"/>
    </source>
</evidence>
<evidence type="ECO:0000256" key="6">
    <source>
        <dbReference type="ARBA" id="ARBA00023015"/>
    </source>
</evidence>
<evidence type="ECO:0000256" key="4">
    <source>
        <dbReference type="ARBA" id="ARBA00022771"/>
    </source>
</evidence>
<evidence type="ECO:0000259" key="13">
    <source>
        <dbReference type="PROSITE" id="PS51340"/>
    </source>
</evidence>
<dbReference type="Pfam" id="PF00105">
    <property type="entry name" value="zf-C4"/>
    <property type="match status" value="1"/>
</dbReference>
<dbReference type="PROSITE" id="PS51843">
    <property type="entry name" value="NR_LBD"/>
    <property type="match status" value="1"/>
</dbReference>
<dbReference type="Gene3D" id="1.10.565.10">
    <property type="entry name" value="Retinoid X Receptor"/>
    <property type="match status" value="1"/>
</dbReference>
<keyword evidence="3" id="KW-0479">Metal-binding</keyword>
<dbReference type="SUPFAM" id="SSF57716">
    <property type="entry name" value="Glucocorticoid receptor-like (DNA-binding domain)"/>
    <property type="match status" value="1"/>
</dbReference>
<dbReference type="SMART" id="SM00430">
    <property type="entry name" value="HOLI"/>
    <property type="match status" value="1"/>
</dbReference>
<dbReference type="GO" id="GO:0003700">
    <property type="term" value="F:DNA-binding transcription factor activity"/>
    <property type="evidence" value="ECO:0007669"/>
    <property type="project" value="InterPro"/>
</dbReference>
<dbReference type="PROSITE" id="PS51340">
    <property type="entry name" value="MOSC"/>
    <property type="match status" value="1"/>
</dbReference>
<dbReference type="GO" id="GO:0008270">
    <property type="term" value="F:zinc ion binding"/>
    <property type="evidence" value="ECO:0007669"/>
    <property type="project" value="UniProtKB-KW"/>
</dbReference>
<keyword evidence="11" id="KW-0812">Transmembrane</keyword>
<organism evidence="15 16">
    <name type="scientific">Caenorhabditis briggsae</name>
    <dbReference type="NCBI Taxonomy" id="6238"/>
    <lineage>
        <taxon>Eukaryota</taxon>
        <taxon>Metazoa</taxon>
        <taxon>Ecdysozoa</taxon>
        <taxon>Nematoda</taxon>
        <taxon>Chromadorea</taxon>
        <taxon>Rhabditida</taxon>
        <taxon>Rhabditina</taxon>
        <taxon>Rhabditomorpha</taxon>
        <taxon>Rhabditoidea</taxon>
        <taxon>Rhabditidae</taxon>
        <taxon>Peloderinae</taxon>
        <taxon>Caenorhabditis</taxon>
    </lineage>
</organism>
<dbReference type="GO" id="GO:0000978">
    <property type="term" value="F:RNA polymerase II cis-regulatory region sequence-specific DNA binding"/>
    <property type="evidence" value="ECO:0007669"/>
    <property type="project" value="InterPro"/>
</dbReference>
<keyword evidence="4" id="KW-0863">Zinc-finger</keyword>
<dbReference type="Pfam" id="PF10316">
    <property type="entry name" value="7TM_GPCR_Srbc"/>
    <property type="match status" value="1"/>
</dbReference>
<dbReference type="InterPro" id="IPR005303">
    <property type="entry name" value="MOCOS_middle"/>
</dbReference>
<dbReference type="PANTHER" id="PTHR45680:SF33">
    <property type="entry name" value="NR LBD DOMAIN-CONTAINING PROTEIN-RELATED"/>
    <property type="match status" value="1"/>
</dbReference>
<dbReference type="InterPro" id="IPR005302">
    <property type="entry name" value="MoCF_Sase_C"/>
</dbReference>
<feature type="transmembrane region" description="Helical" evidence="11">
    <location>
        <begin position="1046"/>
        <end position="1067"/>
    </location>
</feature>
<dbReference type="SUPFAM" id="SSF141673">
    <property type="entry name" value="MOSC N-terminal domain-like"/>
    <property type="match status" value="1"/>
</dbReference>
<dbReference type="Pfam" id="PF03476">
    <property type="entry name" value="MOSC_N"/>
    <property type="match status" value="1"/>
</dbReference>
<evidence type="ECO:0000256" key="3">
    <source>
        <dbReference type="ARBA" id="ARBA00022723"/>
    </source>
</evidence>
<keyword evidence="11" id="KW-0472">Membrane</keyword>
<feature type="transmembrane region" description="Helical" evidence="11">
    <location>
        <begin position="878"/>
        <end position="903"/>
    </location>
</feature>
<keyword evidence="8" id="KW-0804">Transcription</keyword>
<dbReference type="CDD" id="cd06960">
    <property type="entry name" value="NR_DBD_HNF4A"/>
    <property type="match status" value="1"/>
</dbReference>
<feature type="transmembrane region" description="Helical" evidence="11">
    <location>
        <begin position="1014"/>
        <end position="1034"/>
    </location>
</feature>
<dbReference type="InterPro" id="IPR049636">
    <property type="entry name" value="HNF4-like_DBD"/>
</dbReference>
<dbReference type="InterPro" id="IPR011037">
    <property type="entry name" value="Pyrv_Knase-like_insert_dom_sf"/>
</dbReference>
<keyword evidence="7" id="KW-0238">DNA-binding</keyword>
<dbReference type="InterPro" id="IPR013088">
    <property type="entry name" value="Znf_NHR/GATA"/>
</dbReference>
<sequence>MEFDREKKILIGCLASSFIFYHIARQIYSYISAKSQEWVPIGVVKGLHIYPIKSCKPIDLFAFKCTKTGPQMGELEDRAFLLVDESTGKFITARQKPKLVHVASHVENETLEITVPGKEKLIVDLKKAVANDGYDCGDEVAKLLSDYIEEPNYRLIFYKEGLYTERTCVPKDEWWNTPVPKRKDDSGFTDLAPFLIATDASLNALNEKLENKVTMKNFRPSIYVEGCLPWDEDKWAEIRIGDAHLECFAPCTRCVLTTVDPEKGEMSKENQPLKKLREFRLAPEGKMRKAHTDSPVFGVYAGTVKEAYIHVGQTVYNFPGCEAVTDLQGVLIITNVHALYILLGLMVVTGVGALGVYFISSGLMLFELSKQTRKMSKTNFNHQRKIVVDTTIQIVIKSIFISTWPFWIVISYFVSPQMDTRTTMALSIVSYSSSSSFSTDFEQCSTSSDPSSQEECKICFQQGHGYHFGVFTCRACAAFFRRCHFSSIIEQRKCRLMNGNCGPNKNGRWFCKKCRLIKCLESGMTTANIQYDRDAFKSSADFRKKQAQLKLVGDRIGVPITVEKVLGLNHLVSFIPLREGNNKLPYIDITQLVGKAIALVLNPNMVQKFKKLSNLEQLSQGLEDYQLAQKENITEIVYLTKDDHINEFERSMSGAAKWLSCSDKFKSYSDELKIRLLQSIWFIWGRLERITMTAKMRSRHLCGKKQFVFSHESLIDYDGMDSDISCWSTHSFEEMKYFFIPSELYYDDVVWELMEIQPDAVEMSFIMCMICFQLAGKRYGGHIEEDMGEMEDVLSNELHEYYMKKKKPMYLLRLKQLMKVKEKFLKIRNIRTEKYKAFMNSSAFIVTLVGTIFSFFVILLNIFLLYSTRKKKHEIVLFYFRFYIDVVFGLSYFLYSFFILGFAVYESSFFISNSYLFWLGLPFSNASAARNFLVLIIVLDRCLATYLPIKYHKIRPNFPNSILFILPILFSGIEDFVIIYICGRTSELIKGTCVALPCTLNTCAYSWWTSYKEVIFPIIIFFTIILCVKLFLFSKKLKDSTAATRANRLALIDAFLIFTFDFVPSFLANQFPNSPLIAYSTTGPVSAMLKQTGRAIESMIVVEILVRRNSKVEESRKKSSQPPVAILSRH</sequence>
<dbReference type="EMBL" id="CP090895">
    <property type="protein sequence ID" value="ULT88134.1"/>
    <property type="molecule type" value="Genomic_DNA"/>
</dbReference>
<evidence type="ECO:0000256" key="2">
    <source>
        <dbReference type="ARBA" id="ARBA00005993"/>
    </source>
</evidence>
<dbReference type="PROSITE" id="PS00031">
    <property type="entry name" value="NUCLEAR_REC_DBD_1"/>
    <property type="match status" value="1"/>
</dbReference>
<dbReference type="InterPro" id="IPR019420">
    <property type="entry name" value="7TM_GPCR_serpentine_rcpt_Srbc"/>
</dbReference>
<dbReference type="Pfam" id="PF00104">
    <property type="entry name" value="Hormone_recep"/>
    <property type="match status" value="1"/>
</dbReference>
<dbReference type="PROSITE" id="PS51030">
    <property type="entry name" value="NUCLEAR_REC_DBD_2"/>
    <property type="match status" value="1"/>
</dbReference>
<dbReference type="InterPro" id="IPR001628">
    <property type="entry name" value="Znf_hrmn_rcpt"/>
</dbReference>
<dbReference type="AlphaFoldDB" id="A0AAE9D022"/>
<feature type="transmembrane region" description="Helical" evidence="11">
    <location>
        <begin position="960"/>
        <end position="981"/>
    </location>
</feature>
<dbReference type="GO" id="GO:0003824">
    <property type="term" value="F:catalytic activity"/>
    <property type="evidence" value="ECO:0007669"/>
    <property type="project" value="InterPro"/>
</dbReference>
<evidence type="ECO:0000256" key="7">
    <source>
        <dbReference type="ARBA" id="ARBA00023125"/>
    </source>
</evidence>
<feature type="transmembrane region" description="Helical" evidence="11">
    <location>
        <begin position="915"/>
        <end position="939"/>
    </location>
</feature>
<keyword evidence="6" id="KW-0805">Transcription regulation</keyword>
<evidence type="ECO:0000256" key="10">
    <source>
        <dbReference type="ARBA" id="ARBA00023242"/>
    </source>
</evidence>
<dbReference type="PANTHER" id="PTHR45680">
    <property type="entry name" value="NUCLEAR HORMONE RECEPTOR FAMILY"/>
    <property type="match status" value="1"/>
</dbReference>
<dbReference type="SUPFAM" id="SSF81321">
    <property type="entry name" value="Family A G protein-coupled receptor-like"/>
    <property type="match status" value="1"/>
</dbReference>
<evidence type="ECO:0000259" key="14">
    <source>
        <dbReference type="PROSITE" id="PS51843"/>
    </source>
</evidence>
<gene>
    <name evidence="15" type="ORF">L3Y34_007383</name>
</gene>
<dbReference type="GO" id="GO:0030151">
    <property type="term" value="F:molybdenum ion binding"/>
    <property type="evidence" value="ECO:0007669"/>
    <property type="project" value="InterPro"/>
</dbReference>
<accession>A0AAE9D022</accession>
<feature type="domain" description="NR LBD" evidence="14">
    <location>
        <begin position="604"/>
        <end position="863"/>
    </location>
</feature>
<feature type="transmembrane region" description="Helical" evidence="11">
    <location>
        <begin position="338"/>
        <end position="366"/>
    </location>
</feature>
<dbReference type="Proteomes" id="UP000827892">
    <property type="component" value="Chromosome V"/>
</dbReference>
<dbReference type="Gene3D" id="3.30.50.10">
    <property type="entry name" value="Erythroid Transcription Factor GATA-1, subunit A"/>
    <property type="match status" value="1"/>
</dbReference>
<evidence type="ECO:0000256" key="5">
    <source>
        <dbReference type="ARBA" id="ARBA00022833"/>
    </source>
</evidence>
<feature type="domain" description="MOSC" evidence="13">
    <location>
        <begin position="168"/>
        <end position="318"/>
    </location>
</feature>
<dbReference type="SMART" id="SM00399">
    <property type="entry name" value="ZnF_C4"/>
    <property type="match status" value="1"/>
</dbReference>
<dbReference type="InterPro" id="IPR035500">
    <property type="entry name" value="NHR-like_dom_sf"/>
</dbReference>
<evidence type="ECO:0000256" key="11">
    <source>
        <dbReference type="SAM" id="Phobius"/>
    </source>
</evidence>
<evidence type="ECO:0000256" key="1">
    <source>
        <dbReference type="ARBA" id="ARBA00004123"/>
    </source>
</evidence>
<proteinExistence type="inferred from homology"/>
<protein>
    <submittedName>
        <fullName evidence="15">Uncharacterized protein</fullName>
    </submittedName>
</protein>
<evidence type="ECO:0000313" key="16">
    <source>
        <dbReference type="Proteomes" id="UP000827892"/>
    </source>
</evidence>
<reference evidence="15 16" key="1">
    <citation type="submission" date="2022-02" db="EMBL/GenBank/DDBJ databases">
        <title>Chromosome-level reference genomes for two strains of Caenorhabditis briggsae: an improved platform for comparative genomics.</title>
        <authorList>
            <person name="Stevens L."/>
            <person name="Andersen E.C."/>
        </authorList>
    </citation>
    <scope>NUCLEOTIDE SEQUENCE [LARGE SCALE GENOMIC DNA]</scope>
    <source>
        <strain evidence="15">QX1410_ONT</strain>
        <tissue evidence="15">Whole-organism</tissue>
    </source>
</reference>
<dbReference type="InterPro" id="IPR000536">
    <property type="entry name" value="Nucl_hrmn_rcpt_lig-bd"/>
</dbReference>
<evidence type="ECO:0000256" key="9">
    <source>
        <dbReference type="ARBA" id="ARBA00023170"/>
    </source>
</evidence>
<keyword evidence="10" id="KW-0539">Nucleus</keyword>
<feature type="transmembrane region" description="Helical" evidence="11">
    <location>
        <begin position="386"/>
        <end position="414"/>
    </location>
</feature>
<dbReference type="GO" id="GO:0005634">
    <property type="term" value="C:nucleus"/>
    <property type="evidence" value="ECO:0007669"/>
    <property type="project" value="UniProtKB-SubCell"/>
</dbReference>
<dbReference type="SUPFAM" id="SSF50800">
    <property type="entry name" value="PK beta-barrel domain-like"/>
    <property type="match status" value="1"/>
</dbReference>
<dbReference type="GO" id="GO:0030170">
    <property type="term" value="F:pyridoxal phosphate binding"/>
    <property type="evidence" value="ECO:0007669"/>
    <property type="project" value="InterPro"/>
</dbReference>
<keyword evidence="9" id="KW-0675">Receptor</keyword>
<keyword evidence="11" id="KW-1133">Transmembrane helix</keyword>
<name>A0AAE9D022_CAEBR</name>
<dbReference type="Pfam" id="PF03473">
    <property type="entry name" value="MOSC"/>
    <property type="match status" value="1"/>
</dbReference>
<feature type="transmembrane region" description="Helical" evidence="11">
    <location>
        <begin position="843"/>
        <end position="866"/>
    </location>
</feature>
<dbReference type="InterPro" id="IPR051152">
    <property type="entry name" value="C.elegans_Orphan_NR"/>
</dbReference>
<evidence type="ECO:0000256" key="8">
    <source>
        <dbReference type="ARBA" id="ARBA00023163"/>
    </source>
</evidence>
<evidence type="ECO:0000313" key="15">
    <source>
        <dbReference type="EMBL" id="ULT88134.1"/>
    </source>
</evidence>